<dbReference type="AlphaFoldDB" id="A0A084EIA7"/>
<gene>
    <name evidence="1" type="ORF">CP98_03182</name>
</gene>
<evidence type="ECO:0000313" key="1">
    <source>
        <dbReference type="EMBL" id="KEZ17699.1"/>
    </source>
</evidence>
<evidence type="ECO:0000313" key="2">
    <source>
        <dbReference type="Proteomes" id="UP000028534"/>
    </source>
</evidence>
<reference evidence="1 2" key="1">
    <citation type="submission" date="2014-03" db="EMBL/GenBank/DDBJ databases">
        <title>Genome sequence of Sphingobium yanoikuyae B1.</title>
        <authorList>
            <person name="Gan H.M."/>
            <person name="Gan H.Y."/>
            <person name="Savka M.A."/>
        </authorList>
    </citation>
    <scope>NUCLEOTIDE SEQUENCE [LARGE SCALE GENOMIC DNA]</scope>
    <source>
        <strain evidence="1 2">B1</strain>
    </source>
</reference>
<protein>
    <submittedName>
        <fullName evidence="1">Uncharacterized protein</fullName>
    </submittedName>
</protein>
<dbReference type="PATRIC" id="fig|13690.10.peg.3261"/>
<name>A0A084EIA7_SPHYA</name>
<dbReference type="RefSeq" id="WP_051886836.1">
    <property type="nucleotide sequence ID" value="NZ_JGVR01000020.1"/>
</dbReference>
<proteinExistence type="predicted"/>
<dbReference type="EMBL" id="JGVR01000020">
    <property type="protein sequence ID" value="KEZ17699.1"/>
    <property type="molecule type" value="Genomic_DNA"/>
</dbReference>
<dbReference type="eggNOG" id="ENOG50339E6">
    <property type="taxonomic scope" value="Bacteria"/>
</dbReference>
<organism evidence="1 2">
    <name type="scientific">Sphingobium yanoikuyae</name>
    <name type="common">Sphingomonas yanoikuyae</name>
    <dbReference type="NCBI Taxonomy" id="13690"/>
    <lineage>
        <taxon>Bacteria</taxon>
        <taxon>Pseudomonadati</taxon>
        <taxon>Pseudomonadota</taxon>
        <taxon>Alphaproteobacteria</taxon>
        <taxon>Sphingomonadales</taxon>
        <taxon>Sphingomonadaceae</taxon>
        <taxon>Sphingobium</taxon>
    </lineage>
</organism>
<accession>A0A084EIA7</accession>
<comment type="caution">
    <text evidence="1">The sequence shown here is derived from an EMBL/GenBank/DDBJ whole genome shotgun (WGS) entry which is preliminary data.</text>
</comment>
<sequence>MIGPADITSILRRARLPVGNEIALQSAIERVLEREGVAFEREVRIAPTDRIDFLAAGGVGIEVKARYPRRAIYRQLERYAGREAITSLILVTGTAIGLPAEIDGKPLYHVSIGRASL</sequence>
<dbReference type="Proteomes" id="UP000028534">
    <property type="component" value="Unassembled WGS sequence"/>
</dbReference>